<feature type="compositionally biased region" description="Basic and acidic residues" evidence="2">
    <location>
        <begin position="133"/>
        <end position="162"/>
    </location>
</feature>
<reference evidence="4 5" key="1">
    <citation type="submission" date="2017-06" db="EMBL/GenBank/DDBJ databases">
        <title>A platform for efficient transgenesis in Macrostomum lignano, a flatworm model organism for stem cell research.</title>
        <authorList>
            <person name="Berezikov E."/>
        </authorList>
    </citation>
    <scope>NUCLEOTIDE SEQUENCE [LARGE SCALE GENOMIC DNA]</scope>
    <source>
        <strain evidence="4">DV1</strain>
        <tissue evidence="4">Whole organism</tissue>
    </source>
</reference>
<dbReference type="InterPro" id="IPR035979">
    <property type="entry name" value="RBD_domain_sf"/>
</dbReference>
<proteinExistence type="predicted"/>
<feature type="compositionally biased region" description="Basic and acidic residues" evidence="2">
    <location>
        <begin position="108"/>
        <end position="120"/>
    </location>
</feature>
<dbReference type="SMART" id="SM00360">
    <property type="entry name" value="RRM"/>
    <property type="match status" value="1"/>
</dbReference>
<feature type="compositionally biased region" description="Basic residues" evidence="2">
    <location>
        <begin position="187"/>
        <end position="206"/>
    </location>
</feature>
<keyword evidence="5" id="KW-1185">Reference proteome</keyword>
<organism evidence="4 5">
    <name type="scientific">Macrostomum lignano</name>
    <dbReference type="NCBI Taxonomy" id="282301"/>
    <lineage>
        <taxon>Eukaryota</taxon>
        <taxon>Metazoa</taxon>
        <taxon>Spiralia</taxon>
        <taxon>Lophotrochozoa</taxon>
        <taxon>Platyhelminthes</taxon>
        <taxon>Rhabditophora</taxon>
        <taxon>Macrostomorpha</taxon>
        <taxon>Macrostomida</taxon>
        <taxon>Macrostomidae</taxon>
        <taxon>Macrostomum</taxon>
    </lineage>
</organism>
<feature type="domain" description="RRM" evidence="3">
    <location>
        <begin position="10"/>
        <end position="88"/>
    </location>
</feature>
<sequence length="230" mass="26970">MSCPQGYDKATIFIKPIAHDATVEELQLYYEQFGDILSVNIPADRLTQQFKGYAFIEFLHPDDAATARDRTNGSILLGHNVTVEIAEGPRKTPAEMQHRRDVRRRFQSSRDYRGRSDRSYHQHRSSFGNAGRHPRDQYRSSEQAHRRPQFERSRSRRREFVPMRRRHIEPIIRVSPSTSPSVDGSQSHKRSVSRSMSRSRSRSRFGRKFERDLRSIERSRSNSPSRLESR</sequence>
<dbReference type="EMBL" id="NIVC01002081">
    <property type="protein sequence ID" value="PAA60986.1"/>
    <property type="molecule type" value="Genomic_DNA"/>
</dbReference>
<dbReference type="AlphaFoldDB" id="A0A267EHP7"/>
<evidence type="ECO:0000313" key="4">
    <source>
        <dbReference type="EMBL" id="PAA60986.1"/>
    </source>
</evidence>
<feature type="compositionally biased region" description="Basic and acidic residues" evidence="2">
    <location>
        <begin position="207"/>
        <end position="220"/>
    </location>
</feature>
<dbReference type="InterPro" id="IPR012677">
    <property type="entry name" value="Nucleotide-bd_a/b_plait_sf"/>
</dbReference>
<dbReference type="OrthoDB" id="3945418at2759"/>
<dbReference type="GO" id="GO:0003723">
    <property type="term" value="F:RNA binding"/>
    <property type="evidence" value="ECO:0007669"/>
    <property type="project" value="UniProtKB-UniRule"/>
</dbReference>
<comment type="caution">
    <text evidence="4">The sequence shown here is derived from an EMBL/GenBank/DDBJ whole genome shotgun (WGS) entry which is preliminary data.</text>
</comment>
<protein>
    <recommendedName>
        <fullName evidence="3">RRM domain-containing protein</fullName>
    </recommendedName>
</protein>
<dbReference type="Proteomes" id="UP000215902">
    <property type="component" value="Unassembled WGS sequence"/>
</dbReference>
<dbReference type="PANTHER" id="PTHR48034">
    <property type="entry name" value="TRANSFORMER-2 SEX-DETERMINING PROTEIN-RELATED"/>
    <property type="match status" value="1"/>
</dbReference>
<evidence type="ECO:0000313" key="5">
    <source>
        <dbReference type="Proteomes" id="UP000215902"/>
    </source>
</evidence>
<dbReference type="InterPro" id="IPR000504">
    <property type="entry name" value="RRM_dom"/>
</dbReference>
<evidence type="ECO:0000256" key="2">
    <source>
        <dbReference type="SAM" id="MobiDB-lite"/>
    </source>
</evidence>
<dbReference type="CDD" id="cd00590">
    <property type="entry name" value="RRM_SF"/>
    <property type="match status" value="1"/>
</dbReference>
<feature type="region of interest" description="Disordered" evidence="2">
    <location>
        <begin position="87"/>
        <end position="230"/>
    </location>
</feature>
<dbReference type="Pfam" id="PF00076">
    <property type="entry name" value="RRM_1"/>
    <property type="match status" value="1"/>
</dbReference>
<gene>
    <name evidence="4" type="ORF">BOX15_Mlig005216g2</name>
</gene>
<evidence type="ECO:0000256" key="1">
    <source>
        <dbReference type="PROSITE-ProRule" id="PRU00176"/>
    </source>
</evidence>
<dbReference type="PROSITE" id="PS50102">
    <property type="entry name" value="RRM"/>
    <property type="match status" value="1"/>
</dbReference>
<accession>A0A267EHP7</accession>
<feature type="compositionally biased region" description="Polar residues" evidence="2">
    <location>
        <begin position="175"/>
        <end position="184"/>
    </location>
</feature>
<dbReference type="SUPFAM" id="SSF54928">
    <property type="entry name" value="RNA-binding domain, RBD"/>
    <property type="match status" value="1"/>
</dbReference>
<evidence type="ECO:0000259" key="3">
    <source>
        <dbReference type="PROSITE" id="PS50102"/>
    </source>
</evidence>
<feature type="compositionally biased region" description="Polar residues" evidence="2">
    <location>
        <begin position="221"/>
        <end position="230"/>
    </location>
</feature>
<keyword evidence="1" id="KW-0694">RNA-binding</keyword>
<name>A0A267EHP7_9PLAT</name>
<dbReference type="InterPro" id="IPR050441">
    <property type="entry name" value="RBM"/>
</dbReference>
<dbReference type="STRING" id="282301.A0A267EHP7"/>
<feature type="compositionally biased region" description="Basic and acidic residues" evidence="2">
    <location>
        <begin position="87"/>
        <end position="99"/>
    </location>
</feature>
<dbReference type="Gene3D" id="3.30.70.330">
    <property type="match status" value="1"/>
</dbReference>